<feature type="transmembrane region" description="Helical" evidence="3">
    <location>
        <begin position="621"/>
        <end position="640"/>
    </location>
</feature>
<dbReference type="EMBL" id="MH153810">
    <property type="protein sequence ID" value="AWN04229.1"/>
    <property type="molecule type" value="Genomic_DNA"/>
</dbReference>
<organism evidence="4 5">
    <name type="scientific">Gordonia phage Sour</name>
    <dbReference type="NCBI Taxonomy" id="2182349"/>
    <lineage>
        <taxon>Viruses</taxon>
        <taxon>Duplodnaviria</taxon>
        <taxon>Heunggongvirae</taxon>
        <taxon>Uroviricota</taxon>
        <taxon>Caudoviricetes</taxon>
        <taxon>Sourvirus</taxon>
        <taxon>Sourvirus sour</taxon>
    </lineage>
</organism>
<feature type="transmembrane region" description="Helical" evidence="3">
    <location>
        <begin position="816"/>
        <end position="836"/>
    </location>
</feature>
<dbReference type="KEGG" id="vg:40102493"/>
<feature type="transmembrane region" description="Helical" evidence="3">
    <location>
        <begin position="787"/>
        <end position="809"/>
    </location>
</feature>
<evidence type="ECO:0000256" key="3">
    <source>
        <dbReference type="SAM" id="Phobius"/>
    </source>
</evidence>
<accession>A0A2U8UKJ6</accession>
<dbReference type="RefSeq" id="YP_009625599.1">
    <property type="nucleotide sequence ID" value="NC_042132.1"/>
</dbReference>
<evidence type="ECO:0000313" key="4">
    <source>
        <dbReference type="EMBL" id="AWN04229.1"/>
    </source>
</evidence>
<feature type="transmembrane region" description="Helical" evidence="3">
    <location>
        <begin position="681"/>
        <end position="700"/>
    </location>
</feature>
<protein>
    <submittedName>
        <fullName evidence="4">Tape measure protein</fullName>
    </submittedName>
</protein>
<reference evidence="5" key="1">
    <citation type="submission" date="2018-03" db="EMBL/GenBank/DDBJ databases">
        <authorList>
            <person name="Keele B.F."/>
        </authorList>
    </citation>
    <scope>NUCLEOTIDE SEQUENCE [LARGE SCALE GENOMIC DNA]</scope>
</reference>
<evidence type="ECO:0000256" key="1">
    <source>
        <dbReference type="SAM" id="Coils"/>
    </source>
</evidence>
<dbReference type="Gene3D" id="3.90.1720.10">
    <property type="entry name" value="endopeptidase domain like (from Nostoc punctiforme)"/>
    <property type="match status" value="1"/>
</dbReference>
<dbReference type="Proteomes" id="UP000246591">
    <property type="component" value="Segment"/>
</dbReference>
<evidence type="ECO:0000313" key="5">
    <source>
        <dbReference type="Proteomes" id="UP000246591"/>
    </source>
</evidence>
<feature type="region of interest" description="Disordered" evidence="2">
    <location>
        <begin position="53"/>
        <end position="83"/>
    </location>
</feature>
<proteinExistence type="predicted"/>
<feature type="transmembrane region" description="Helical" evidence="3">
    <location>
        <begin position="751"/>
        <end position="767"/>
    </location>
</feature>
<gene>
    <name evidence="4" type="primary">28</name>
    <name evidence="4" type="ORF">PBI_SOUR_28</name>
</gene>
<feature type="transmembrane region" description="Helical" evidence="3">
    <location>
        <begin position="720"/>
        <end position="744"/>
    </location>
</feature>
<keyword evidence="3" id="KW-0812">Transmembrane</keyword>
<evidence type="ECO:0000256" key="2">
    <source>
        <dbReference type="SAM" id="MobiDB-lite"/>
    </source>
</evidence>
<keyword evidence="5" id="KW-1185">Reference proteome</keyword>
<feature type="compositionally biased region" description="Basic and acidic residues" evidence="2">
    <location>
        <begin position="59"/>
        <end position="72"/>
    </location>
</feature>
<name>A0A2U8UKJ6_9CAUD</name>
<dbReference type="GeneID" id="40102493"/>
<feature type="coiled-coil region" evidence="1">
    <location>
        <begin position="159"/>
        <end position="186"/>
    </location>
</feature>
<keyword evidence="1" id="KW-0175">Coiled coil</keyword>
<sequence length="1834" mass="192109">MTSPAGSIGIGVSIDASDLASEITRAVTSQLRPVLSALQGDISRLTRGLGDIDSSGIDRAADGMDDLRENTDRATQSTDRAAQSAEELRSALNRVDASSMRDIVRGAENAQQELSQLDATQLNALIQEAQRAGQNIGQELGAGATQAQRELSRLDQAGLDQLIRNARQARDALNEVEQEAEETGAAGGRMGDQLKGAAGKVAGLAAGLVGIGGAMDLATSAIEQNSLGNKLQAQLALTTEEAARAGRLTGELYASNFGGSVEEVNAAVGAVQSTIGRLGEDSDEAFKAMTASALTMADVFEIDVAESTQTANTLIRNGLAKDGVEAMDLITAAMQRVPANLRGEIFPVMDEYSTYFQSIGFSGQEAMGIIVNASQQGQIAMDKAGDAIKEFGIRATDLGDKGAMDAITALGLNSQQMANDLLAGGDTAQRAFDQIIDGLLEIDDPAEQASAAIALFGTPLEDLDKAKIPGFLQGLSSGEDAMADFAGSAQQMTDTMGSGPGAAIETVKRSIEQGLIGALGKAAQWMVENKTTALILAGAIGTLGAAYVAYRTIAGVAAVVTGVNAALRGQAIATTAAAGAQRAFTATSVIMTAVQKGMAGASALASAAMRGLSAAFLSSPIGWIVLAIGAVVGALALFFTKTETGKRVWQQLMEWVQIAWEGIKTAIVGAWNNFIWPALQAIWNFITNTLVPIFIFLWQQVIVPAWNAIANVISQVWNNWIMPVFTAIHNFIVNVIAPALIWWWQNVTVPVFNAIATVISSVWNNFIKPVWDAFVWVLQNVLAPLFTWLWQNIISPVMQGIGATIGFVWNNVIKPIWDAFVWLLQNVLAPVFGWLWNTIIAPAMQGIGMVISGAWNNVIKPVIDFMLGGWHSIGEVLKFAWENVIRPVWNALGDAISWVWENVIRVAFDAIKTALTSVGDFFSDTVDGIGRVWDGLKNLLAKPVNFMIGTVYNDGIRKAWNVIAGFLPGIDEAGEVPLIPEHHDGGRINGPKGRDNVLMWGEAGEHMLTVQEVLKAGGHSLVYAMRDMISRGIPFKWENGRITAMSGNGSLAPRDVASYGDAVASRGLGKVLPEGLFNRILPSAMLPAHRRGGEIAEEPWMRQLLKGHQFAKSQSGKPYQWAGPTGPDSSFDCSGFMGSIAAAILGLNPWQRYMSTATFGAGQRQSVNASGINWVAGVDGGFSIGVLDDPGGPGGGHTAGTLGALAALGIPGAVNVESGGAAGGVGYGQGPGPFGFPTQYHLPIGANGFFQPGRGSAGPSPEEQRGFLERKVISIMDEMLDPVRSAVDATVPPPPPSFYQIPRTYLDKGPEMAVDIFKNTIKNIGGGLSSAWTKAQDITEGVLDRLNPFDSGGIARGKGLMPKNVIAPERVLDPRQTQLFEVLVTALTRIAGFSVSDFTRRGGADDELLTAEAMNDATGRMASDTAALLDRTESSREAVATAQHQQTMELQQQILGQLAEKVLAPMVQTGISGAMQAATKDGTLNALGTSIGQIAGQIVAASVSASSAASGAGAALYDSGGLWPSGTMGVNLSGSHERVLDPAQTRAFDAGLLGGWNLQPMQQHMARNANDTVGADFFGVSGGMGGGILNTLVRVLLEVIGVQIEVRNTLTDMTAEIRQFRGDLSTFDATGRLTSDTSGLLSRSESSEDLVVAERLRILKQVIMGLVKFVIDKVIVPMLNSLFQGLIQMATTGIGTAIGGALGGPLGAAAGTAIGNLAGQVVGAGLGGLASVATSLLGGILTAGIGGLLDGAFGLFDDGGIANGVGLMPKAVIAPERVLSPSNTKSFDRFVDLLARGDVPLGGGRTTTIHAPFTVTGGEGGGKAARDRLLELMS</sequence>
<keyword evidence="3" id="KW-1133">Transmembrane helix</keyword>
<keyword evidence="3" id="KW-0472">Membrane</keyword>